<comment type="subcellular location">
    <subcellularLocation>
        <location evidence="1">Plastid</location>
        <location evidence="1">Chloroplast thylakoid membrane</location>
        <topology evidence="1">Multi-pass membrane protein</topology>
    </subcellularLocation>
</comment>
<dbReference type="PRINTS" id="PR00303">
    <property type="entry name" value="SECYTRNLCASE"/>
</dbReference>
<keyword evidence="3" id="KW-0472">Membrane</keyword>
<evidence type="ECO:0000256" key="2">
    <source>
        <dbReference type="RuleBase" id="RU004349"/>
    </source>
</evidence>
<proteinExistence type="inferred from homology"/>
<dbReference type="SUPFAM" id="SSF103491">
    <property type="entry name" value="Preprotein translocase SecY subunit"/>
    <property type="match status" value="1"/>
</dbReference>
<dbReference type="GO" id="GO:0009535">
    <property type="term" value="C:chloroplast thylakoid membrane"/>
    <property type="evidence" value="ECO:0007669"/>
    <property type="project" value="UniProtKB-SubCell"/>
</dbReference>
<accession>A0AAV3RKR4</accession>
<evidence type="ECO:0000313" key="5">
    <source>
        <dbReference type="Proteomes" id="UP001454036"/>
    </source>
</evidence>
<keyword evidence="3" id="KW-1133">Transmembrane helix</keyword>
<organism evidence="4 5">
    <name type="scientific">Lithospermum erythrorhizon</name>
    <name type="common">Purple gromwell</name>
    <name type="synonym">Lithospermum officinale var. erythrorhizon</name>
    <dbReference type="NCBI Taxonomy" id="34254"/>
    <lineage>
        <taxon>Eukaryota</taxon>
        <taxon>Viridiplantae</taxon>
        <taxon>Streptophyta</taxon>
        <taxon>Embryophyta</taxon>
        <taxon>Tracheophyta</taxon>
        <taxon>Spermatophyta</taxon>
        <taxon>Magnoliopsida</taxon>
        <taxon>eudicotyledons</taxon>
        <taxon>Gunneridae</taxon>
        <taxon>Pentapetalae</taxon>
        <taxon>asterids</taxon>
        <taxon>lamiids</taxon>
        <taxon>Boraginales</taxon>
        <taxon>Boraginaceae</taxon>
        <taxon>Boraginoideae</taxon>
        <taxon>Lithospermeae</taxon>
        <taxon>Lithospermum</taxon>
    </lineage>
</organism>
<dbReference type="Gene3D" id="1.10.3370.10">
    <property type="entry name" value="SecY subunit domain"/>
    <property type="match status" value="1"/>
</dbReference>
<reference evidence="4 5" key="1">
    <citation type="submission" date="2024-01" db="EMBL/GenBank/DDBJ databases">
        <title>The complete chloroplast genome sequence of Lithospermum erythrorhizon: insights into the phylogenetic relationship among Boraginaceae species and the maternal lineages of purple gromwells.</title>
        <authorList>
            <person name="Okada T."/>
            <person name="Watanabe K."/>
        </authorList>
    </citation>
    <scope>NUCLEOTIDE SEQUENCE [LARGE SCALE GENOMIC DNA]</scope>
</reference>
<keyword evidence="5" id="KW-1185">Reference proteome</keyword>
<dbReference type="GO" id="GO:0015031">
    <property type="term" value="P:protein transport"/>
    <property type="evidence" value="ECO:0007669"/>
    <property type="project" value="InterPro"/>
</dbReference>
<sequence>MEATLLASHYHLPSHFNIQVKYPRNDCCHTYPSSPRRTYTLLTSGDLQLNSNSSWLSHNHIVSSRYKRLGRNAPDDVKNSRLYIKAASAESLHFEQYMPAEEGEGENLSPFDPSSSEEPLQPRPKSFYNRLLTFLRLGSLLDNAAESFFKSEIRRRLFVTALLLVVSRVGYFIPLPGFDRRLIPENYLSFVSGSSDELGDFTPEIKLSLFQLGLSPQIGASIIMQVLCHVVPSLVKLRKEGLDGHEKIKSYIWWISLGFAVVEGLILSCYSLPHSIYAASYRVKHVMVTTMFLVCGAMTTGWICDKITESGFGQGSSLIICVGILTGYTNILHKMLTQLSGACSNCHVYSFALLVPF</sequence>
<feature type="transmembrane region" description="Helical" evidence="3">
    <location>
        <begin position="315"/>
        <end position="332"/>
    </location>
</feature>
<dbReference type="InterPro" id="IPR002208">
    <property type="entry name" value="SecY/SEC61-alpha"/>
</dbReference>
<dbReference type="AlphaFoldDB" id="A0AAV3RKR4"/>
<dbReference type="PANTHER" id="PTHR10906">
    <property type="entry name" value="SECY/SEC61-ALPHA FAMILY MEMBER"/>
    <property type="match status" value="1"/>
</dbReference>
<evidence type="ECO:0000313" key="4">
    <source>
        <dbReference type="EMBL" id="GAA0175891.1"/>
    </source>
</evidence>
<dbReference type="Pfam" id="PF00344">
    <property type="entry name" value="SecY"/>
    <property type="match status" value="1"/>
</dbReference>
<feature type="transmembrane region" description="Helical" evidence="3">
    <location>
        <begin position="251"/>
        <end position="273"/>
    </location>
</feature>
<comment type="caution">
    <text evidence="4">The sequence shown here is derived from an EMBL/GenBank/DDBJ whole genome shotgun (WGS) entry which is preliminary data.</text>
</comment>
<keyword evidence="3" id="KW-0812">Transmembrane</keyword>
<dbReference type="EMBL" id="BAABME010009830">
    <property type="protein sequence ID" value="GAA0175891.1"/>
    <property type="molecule type" value="Genomic_DNA"/>
</dbReference>
<dbReference type="Proteomes" id="UP001454036">
    <property type="component" value="Unassembled WGS sequence"/>
</dbReference>
<evidence type="ECO:0000256" key="3">
    <source>
        <dbReference type="SAM" id="Phobius"/>
    </source>
</evidence>
<evidence type="ECO:0000256" key="1">
    <source>
        <dbReference type="ARBA" id="ARBA00004454"/>
    </source>
</evidence>
<name>A0AAV3RKR4_LITER</name>
<dbReference type="InterPro" id="IPR023201">
    <property type="entry name" value="SecY_dom_sf"/>
</dbReference>
<protein>
    <submittedName>
        <fullName evidence="4">Transporter</fullName>
    </submittedName>
</protein>
<gene>
    <name evidence="4" type="ORF">LIER_28984</name>
</gene>
<feature type="transmembrane region" description="Helical" evidence="3">
    <location>
        <begin position="285"/>
        <end position="303"/>
    </location>
</feature>
<comment type="similarity">
    <text evidence="2">Belongs to the SecY/SEC61-alpha family.</text>
</comment>